<sequence length="106" mass="12773">MYGIVFYLKKDILKNEYHKNDDYHQAYEDVRSILRHYGFHWLSNCVYYANTNNNLANAYRAIRKLKELEWFRNALVSFNLFKMSDFSDFTTLIKEGWEPASDTPMI</sequence>
<dbReference type="RefSeq" id="WP_169604921.1">
    <property type="nucleotide sequence ID" value="NZ_CP051481.1"/>
</dbReference>
<accession>A0A858U318</accession>
<dbReference type="Proteomes" id="UP000501060">
    <property type="component" value="Chromosome"/>
</dbReference>
<dbReference type="KEGG" id="mphe:HGG69_00820"/>
<dbReference type="EMBL" id="CP051481">
    <property type="protein sequence ID" value="QJG66870.1"/>
    <property type="molecule type" value="Genomic_DNA"/>
</dbReference>
<evidence type="ECO:0000313" key="2">
    <source>
        <dbReference type="Proteomes" id="UP000501060"/>
    </source>
</evidence>
<protein>
    <submittedName>
        <fullName evidence="1">Virulence protein</fullName>
    </submittedName>
</protein>
<gene>
    <name evidence="1" type="ORF">HGG69_00820</name>
</gene>
<dbReference type="AlphaFoldDB" id="A0A858U318"/>
<evidence type="ECO:0000313" key="1">
    <source>
        <dbReference type="EMBL" id="QJG66870.1"/>
    </source>
</evidence>
<reference evidence="1 2" key="1">
    <citation type="submission" date="2020-04" db="EMBL/GenBank/DDBJ databases">
        <title>Novel Mycoplasma species detected in Phocoena phocoena (harbor porpoise) from the USA.</title>
        <authorList>
            <person name="Volokhov D.V."/>
        </authorList>
    </citation>
    <scope>NUCLEOTIDE SEQUENCE [LARGE SCALE GENOMIC DNA]</scope>
    <source>
        <strain evidence="1 2">Phocoena C-264-GEN</strain>
    </source>
</reference>
<name>A0A858U318_9MOLU</name>
<organism evidence="1 2">
    <name type="scientific">Mycoplasma phocoenae</name>
    <dbReference type="NCBI Taxonomy" id="754517"/>
    <lineage>
        <taxon>Bacteria</taxon>
        <taxon>Bacillati</taxon>
        <taxon>Mycoplasmatota</taxon>
        <taxon>Mollicutes</taxon>
        <taxon>Mycoplasmataceae</taxon>
        <taxon>Mycoplasma</taxon>
    </lineage>
</organism>
<proteinExistence type="predicted"/>
<dbReference type="Gene3D" id="3.30.70.240">
    <property type="match status" value="1"/>
</dbReference>
<keyword evidence="2" id="KW-1185">Reference proteome</keyword>